<evidence type="ECO:0000313" key="5">
    <source>
        <dbReference type="Proteomes" id="UP000051790"/>
    </source>
</evidence>
<proteinExistence type="inferred from homology"/>
<sequence>MVAEDSSMKNWQPVPHFGVKVLATYLLGYLATNLTVFAITWQANLSANTANNLMKLSCALTLLALSRWWLHLPLFKRPQHVSKAALIVLMIISLNLVTPNLHWGLFATALVNSLCVGLLEEATSRGPILFWLWSKTPSRCSPYWWTAITSGIGFGLLHLTNYVANPDWIQILIQVGYAAVIGFTFAGLFMYTHNLWFTIIAHSGFDTISGMNEVTVSHVGWNVPEVASLLLVVTVCLLIGIWLMKQLTGKHHDLQF</sequence>
<accession>A0A0R1QSI1</accession>
<dbReference type="InterPro" id="IPR003675">
    <property type="entry name" value="Rce1/LyrA-like_dom"/>
</dbReference>
<evidence type="ECO:0000259" key="3">
    <source>
        <dbReference type="Pfam" id="PF02517"/>
    </source>
</evidence>
<comment type="similarity">
    <text evidence="1">Belongs to the UPF0177 family.</text>
</comment>
<dbReference type="Proteomes" id="UP000051790">
    <property type="component" value="Unassembled WGS sequence"/>
</dbReference>
<keyword evidence="5" id="KW-1185">Reference proteome</keyword>
<dbReference type="Pfam" id="PF02517">
    <property type="entry name" value="Rce1-like"/>
    <property type="match status" value="1"/>
</dbReference>
<keyword evidence="2" id="KW-0812">Transmembrane</keyword>
<dbReference type="GO" id="GO:0080120">
    <property type="term" value="P:CAAX-box protein maturation"/>
    <property type="evidence" value="ECO:0007669"/>
    <property type="project" value="UniProtKB-ARBA"/>
</dbReference>
<protein>
    <recommendedName>
        <fullName evidence="3">CAAX prenyl protease 2/Lysostaphin resistance protein A-like domain-containing protein</fullName>
    </recommendedName>
</protein>
<feature type="transmembrane region" description="Helical" evidence="2">
    <location>
        <begin position="21"/>
        <end position="41"/>
    </location>
</feature>
<dbReference type="PATRIC" id="fig|1423769.4.peg.395"/>
<evidence type="ECO:0000313" key="4">
    <source>
        <dbReference type="EMBL" id="KRL47198.1"/>
    </source>
</evidence>
<evidence type="ECO:0000256" key="2">
    <source>
        <dbReference type="SAM" id="Phobius"/>
    </source>
</evidence>
<dbReference type="AlphaFoldDB" id="A0A0R1QSI1"/>
<keyword evidence="2" id="KW-1133">Transmembrane helix</keyword>
<dbReference type="GO" id="GO:0004175">
    <property type="term" value="F:endopeptidase activity"/>
    <property type="evidence" value="ECO:0007669"/>
    <property type="project" value="UniProtKB-ARBA"/>
</dbReference>
<organism evidence="4 5">
    <name type="scientific">Lacticaseibacillus manihotivorans DSM 13343 = JCM 12514</name>
    <dbReference type="NCBI Taxonomy" id="1423769"/>
    <lineage>
        <taxon>Bacteria</taxon>
        <taxon>Bacillati</taxon>
        <taxon>Bacillota</taxon>
        <taxon>Bacilli</taxon>
        <taxon>Lactobacillales</taxon>
        <taxon>Lactobacillaceae</taxon>
        <taxon>Lacticaseibacillus</taxon>
    </lineage>
</organism>
<dbReference type="OrthoDB" id="2328874at2"/>
<comment type="caution">
    <text evidence="4">The sequence shown here is derived from an EMBL/GenBank/DDBJ whole genome shotgun (WGS) entry which is preliminary data.</text>
</comment>
<keyword evidence="2" id="KW-0472">Membrane</keyword>
<name>A0A0R1QSI1_9LACO</name>
<gene>
    <name evidence="4" type="ORF">FD01_GL000367</name>
</gene>
<feature type="transmembrane region" description="Helical" evidence="2">
    <location>
        <begin position="226"/>
        <end position="244"/>
    </location>
</feature>
<reference evidence="4 5" key="1">
    <citation type="journal article" date="2015" name="Genome Announc.">
        <title>Expanding the biotechnology potential of lactobacilli through comparative genomics of 213 strains and associated genera.</title>
        <authorList>
            <person name="Sun Z."/>
            <person name="Harris H.M."/>
            <person name="McCann A."/>
            <person name="Guo C."/>
            <person name="Argimon S."/>
            <person name="Zhang W."/>
            <person name="Yang X."/>
            <person name="Jeffery I.B."/>
            <person name="Cooney J.C."/>
            <person name="Kagawa T.F."/>
            <person name="Liu W."/>
            <person name="Song Y."/>
            <person name="Salvetti E."/>
            <person name="Wrobel A."/>
            <person name="Rasinkangas P."/>
            <person name="Parkhill J."/>
            <person name="Rea M.C."/>
            <person name="O'Sullivan O."/>
            <person name="Ritari J."/>
            <person name="Douillard F.P."/>
            <person name="Paul Ross R."/>
            <person name="Yang R."/>
            <person name="Briner A.E."/>
            <person name="Felis G.E."/>
            <person name="de Vos W.M."/>
            <person name="Barrangou R."/>
            <person name="Klaenhammer T.R."/>
            <person name="Caufield P.W."/>
            <person name="Cui Y."/>
            <person name="Zhang H."/>
            <person name="O'Toole P.W."/>
        </authorList>
    </citation>
    <scope>NUCLEOTIDE SEQUENCE [LARGE SCALE GENOMIC DNA]</scope>
    <source>
        <strain evidence="4 5">DSM 13343</strain>
    </source>
</reference>
<feature type="domain" description="CAAX prenyl protease 2/Lysostaphin resistance protein A-like" evidence="3">
    <location>
        <begin position="104"/>
        <end position="207"/>
    </location>
</feature>
<evidence type="ECO:0000256" key="1">
    <source>
        <dbReference type="ARBA" id="ARBA00009067"/>
    </source>
</evidence>
<feature type="transmembrane region" description="Helical" evidence="2">
    <location>
        <begin position="84"/>
        <end position="103"/>
    </location>
</feature>
<feature type="transmembrane region" description="Helical" evidence="2">
    <location>
        <begin position="143"/>
        <end position="164"/>
    </location>
</feature>
<feature type="transmembrane region" description="Helical" evidence="2">
    <location>
        <begin position="171"/>
        <end position="191"/>
    </location>
</feature>
<dbReference type="EMBL" id="AZEU01000102">
    <property type="protein sequence ID" value="KRL47198.1"/>
    <property type="molecule type" value="Genomic_DNA"/>
</dbReference>
<feature type="transmembrane region" description="Helical" evidence="2">
    <location>
        <begin position="53"/>
        <end position="72"/>
    </location>
</feature>